<evidence type="ECO:0000256" key="2">
    <source>
        <dbReference type="ARBA" id="ARBA00022679"/>
    </source>
</evidence>
<dbReference type="Pfam" id="PF00534">
    <property type="entry name" value="Glycos_transf_1"/>
    <property type="match status" value="1"/>
</dbReference>
<evidence type="ECO:0000259" key="4">
    <source>
        <dbReference type="Pfam" id="PF13579"/>
    </source>
</evidence>
<dbReference type="SUPFAM" id="SSF53756">
    <property type="entry name" value="UDP-Glycosyltransferase/glycogen phosphorylase"/>
    <property type="match status" value="1"/>
</dbReference>
<protein>
    <submittedName>
        <fullName evidence="5">Glycosyltransferase involved in cell wall bisynthesis</fullName>
    </submittedName>
</protein>
<accession>A0A285V0S2</accession>
<evidence type="ECO:0000256" key="1">
    <source>
        <dbReference type="ARBA" id="ARBA00022676"/>
    </source>
</evidence>
<dbReference type="AlphaFoldDB" id="A0A285V0S2"/>
<reference evidence="6" key="1">
    <citation type="submission" date="2017-08" db="EMBL/GenBank/DDBJ databases">
        <authorList>
            <person name="Varghese N."/>
            <person name="Submissions S."/>
        </authorList>
    </citation>
    <scope>NUCLEOTIDE SEQUENCE [LARGE SCALE GENOMIC DNA]</scope>
    <source>
        <strain evidence="6">DSM 4725</strain>
    </source>
</reference>
<dbReference type="InterPro" id="IPR001296">
    <property type="entry name" value="Glyco_trans_1"/>
</dbReference>
<feature type="domain" description="Glycosyltransferase subfamily 4-like N-terminal" evidence="4">
    <location>
        <begin position="18"/>
        <end position="190"/>
    </location>
</feature>
<evidence type="ECO:0000259" key="3">
    <source>
        <dbReference type="Pfam" id="PF00534"/>
    </source>
</evidence>
<proteinExistence type="predicted"/>
<gene>
    <name evidence="5" type="ORF">SAMN05660748_1013</name>
</gene>
<evidence type="ECO:0000313" key="5">
    <source>
        <dbReference type="EMBL" id="SOC47755.1"/>
    </source>
</evidence>
<dbReference type="Pfam" id="PF13579">
    <property type="entry name" value="Glyco_trans_4_4"/>
    <property type="match status" value="1"/>
</dbReference>
<dbReference type="PANTHER" id="PTHR12526">
    <property type="entry name" value="GLYCOSYLTRANSFERASE"/>
    <property type="match status" value="1"/>
</dbReference>
<evidence type="ECO:0000313" key="6">
    <source>
        <dbReference type="Proteomes" id="UP000219435"/>
    </source>
</evidence>
<organism evidence="5 6">
    <name type="scientific">Blastococcus aggregatus</name>
    <dbReference type="NCBI Taxonomy" id="38502"/>
    <lineage>
        <taxon>Bacteria</taxon>
        <taxon>Bacillati</taxon>
        <taxon>Actinomycetota</taxon>
        <taxon>Actinomycetes</taxon>
        <taxon>Geodermatophilales</taxon>
        <taxon>Geodermatophilaceae</taxon>
        <taxon>Blastococcus</taxon>
    </lineage>
</organism>
<dbReference type="PANTHER" id="PTHR12526:SF638">
    <property type="entry name" value="SPORE COAT PROTEIN SA"/>
    <property type="match status" value="1"/>
</dbReference>
<dbReference type="EMBL" id="OBQI01000001">
    <property type="protein sequence ID" value="SOC47755.1"/>
    <property type="molecule type" value="Genomic_DNA"/>
</dbReference>
<dbReference type="Proteomes" id="UP000219435">
    <property type="component" value="Unassembled WGS sequence"/>
</dbReference>
<dbReference type="InterPro" id="IPR028098">
    <property type="entry name" value="Glyco_trans_4-like_N"/>
</dbReference>
<dbReference type="CDD" id="cd03794">
    <property type="entry name" value="GT4_WbuB-like"/>
    <property type="match status" value="1"/>
</dbReference>
<sequence>MKIVYIHQHFRTPSMSGGTRSYEFARRLVENGHEVAIVAADAQAEPGALRWRKTLEGGVTVYWTPVRYDNSMPPWRRLWAFGQFLVAAARKAAALPQDVVVATSTPLTVAIPGGWSAMRNKVPFVLEVRDLWPTVPIAMGVLRSRLARGAALLLERWAYRRAAQVIALSPGMAEGVRNVRPRVPVTVIPNAADLALFGVPTEADRSLVAQHPWLGDGPVVLYAGTFGRVNGVGYLVEVAAELQDRMPEALIVLIGNGAEFEPVRKRASDLGVLGKNCHVLPGVPKDEVAAWFRRATVVTSTVIDIPELRANSANKVFDGLAAGRAVAVNHGGWIADLLERTGAGLVLSRQPADAAAELKAFLRDGERVRAAQDAARRLAVDEFDRDKLAISFEGVLSAAIAGPA</sequence>
<name>A0A285V0S2_9ACTN</name>
<dbReference type="Gene3D" id="3.40.50.2000">
    <property type="entry name" value="Glycogen Phosphorylase B"/>
    <property type="match status" value="2"/>
</dbReference>
<keyword evidence="6" id="KW-1185">Reference proteome</keyword>
<dbReference type="GO" id="GO:0016757">
    <property type="term" value="F:glycosyltransferase activity"/>
    <property type="evidence" value="ECO:0007669"/>
    <property type="project" value="UniProtKB-KW"/>
</dbReference>
<keyword evidence="2 5" id="KW-0808">Transferase</keyword>
<keyword evidence="1" id="KW-0328">Glycosyltransferase</keyword>
<feature type="domain" description="Glycosyl transferase family 1" evidence="3">
    <location>
        <begin position="209"/>
        <end position="376"/>
    </location>
</feature>
<dbReference type="OrthoDB" id="9808602at2"/>
<dbReference type="RefSeq" id="WP_097193843.1">
    <property type="nucleotide sequence ID" value="NZ_OBQI01000001.1"/>
</dbReference>